<keyword evidence="2" id="KW-1185">Reference proteome</keyword>
<gene>
    <name evidence="1" type="ORF">B2M26_11235</name>
</gene>
<proteinExistence type="predicted"/>
<organism evidence="1 2">
    <name type="scientific">Ferroacidibacillus organovorans</name>
    <dbReference type="NCBI Taxonomy" id="1765683"/>
    <lineage>
        <taxon>Bacteria</taxon>
        <taxon>Bacillati</taxon>
        <taxon>Bacillota</taxon>
        <taxon>Bacilli</taxon>
        <taxon>Bacillales</taxon>
        <taxon>Alicyclobacillaceae</taxon>
        <taxon>Ferroacidibacillus</taxon>
    </lineage>
</organism>
<sequence length="216" mass="22933">MIRGSERQGRKRARRAFIGILLCGAALIAVPQTRGFVLALSLNGIQSFNRKFLGISVKPATAGARMSFQQGGSIDQPALHQNITTAIQNQVIAPLAAAVPELTDVYIVRQADGGLSITATGTLPSYVGNQRAAEGIAERFLLAAYRREPYRVDFAQLELAVNGRYVLAAGLGDLAARTLTVPVSGAAARMPLSALTAYQRDTGMISEQGFAQYSAP</sequence>
<dbReference type="AlphaFoldDB" id="A0A1V4ERQ2"/>
<dbReference type="Proteomes" id="UP000190229">
    <property type="component" value="Unassembled WGS sequence"/>
</dbReference>
<dbReference type="RefSeq" id="WP_079291238.1">
    <property type="nucleotide sequence ID" value="NZ_MWPS01000027.1"/>
</dbReference>
<dbReference type="EMBL" id="MWPS01000027">
    <property type="protein sequence ID" value="OPG15625.1"/>
    <property type="molecule type" value="Genomic_DNA"/>
</dbReference>
<comment type="caution">
    <text evidence="1">The sequence shown here is derived from an EMBL/GenBank/DDBJ whole genome shotgun (WGS) entry which is preliminary data.</text>
</comment>
<protein>
    <submittedName>
        <fullName evidence="1">Uncharacterized protein</fullName>
    </submittedName>
</protein>
<name>A0A1V4ERQ2_9BACL</name>
<accession>A0A1V4ERQ2</accession>
<evidence type="ECO:0000313" key="1">
    <source>
        <dbReference type="EMBL" id="OPG15625.1"/>
    </source>
</evidence>
<evidence type="ECO:0000313" key="2">
    <source>
        <dbReference type="Proteomes" id="UP000190229"/>
    </source>
</evidence>
<reference evidence="1 2" key="1">
    <citation type="submission" date="2017-02" db="EMBL/GenBank/DDBJ databases">
        <title>Draft genome of Acidibacillus ferrooxidans Huett2.</title>
        <authorList>
            <person name="Schopf S."/>
        </authorList>
    </citation>
    <scope>NUCLEOTIDE SEQUENCE [LARGE SCALE GENOMIC DNA]</scope>
    <source>
        <strain evidence="1 2">Huett2</strain>
    </source>
</reference>